<keyword evidence="9" id="KW-0406">Ion transport</keyword>
<dbReference type="InterPro" id="IPR045861">
    <property type="entry name" value="CorA_cytoplasmic_dom"/>
</dbReference>
<comment type="similarity">
    <text evidence="2">Belongs to the CorA metal ion transporter (MIT) (TC 1.A.35) family.</text>
</comment>
<keyword evidence="14" id="KW-1185">Reference proteome</keyword>
<dbReference type="PANTHER" id="PTHR46494">
    <property type="entry name" value="CORA FAMILY METAL ION TRANSPORTER (EUROFUNG)"/>
    <property type="match status" value="1"/>
</dbReference>
<evidence type="ECO:0000256" key="11">
    <source>
        <dbReference type="SAM" id="Coils"/>
    </source>
</evidence>
<protein>
    <submittedName>
        <fullName evidence="13">Zinc transporter ZntB</fullName>
    </submittedName>
</protein>
<keyword evidence="6 12" id="KW-0812">Transmembrane</keyword>
<dbReference type="InterPro" id="IPR045863">
    <property type="entry name" value="CorA_TM1_TM2"/>
</dbReference>
<keyword evidence="3" id="KW-0813">Transport</keyword>
<keyword evidence="4" id="KW-1003">Cell membrane</keyword>
<evidence type="ECO:0000256" key="9">
    <source>
        <dbReference type="ARBA" id="ARBA00023065"/>
    </source>
</evidence>
<gene>
    <name evidence="13" type="ORF">K7G82_20485</name>
</gene>
<evidence type="ECO:0000256" key="1">
    <source>
        <dbReference type="ARBA" id="ARBA00004651"/>
    </source>
</evidence>
<dbReference type="Gene3D" id="3.30.460.20">
    <property type="entry name" value="CorA soluble domain-like"/>
    <property type="match status" value="1"/>
</dbReference>
<dbReference type="Proteomes" id="UP000706039">
    <property type="component" value="Unassembled WGS sequence"/>
</dbReference>
<evidence type="ECO:0000256" key="6">
    <source>
        <dbReference type="ARBA" id="ARBA00022692"/>
    </source>
</evidence>
<dbReference type="Gene3D" id="1.20.58.340">
    <property type="entry name" value="Magnesium transport protein CorA, transmembrane region"/>
    <property type="match status" value="2"/>
</dbReference>
<dbReference type="PANTHER" id="PTHR46494:SF3">
    <property type="entry name" value="ZINC TRANSPORT PROTEIN ZNTB"/>
    <property type="match status" value="1"/>
</dbReference>
<evidence type="ECO:0000256" key="3">
    <source>
        <dbReference type="ARBA" id="ARBA00022448"/>
    </source>
</evidence>
<dbReference type="RefSeq" id="WP_222991773.1">
    <property type="nucleotide sequence ID" value="NZ_JAINVV010000009.1"/>
</dbReference>
<evidence type="ECO:0000313" key="14">
    <source>
        <dbReference type="Proteomes" id="UP000706039"/>
    </source>
</evidence>
<keyword evidence="5" id="KW-0997">Cell inner membrane</keyword>
<dbReference type="Pfam" id="PF01544">
    <property type="entry name" value="CorA"/>
    <property type="match status" value="1"/>
</dbReference>
<evidence type="ECO:0000256" key="5">
    <source>
        <dbReference type="ARBA" id="ARBA00022519"/>
    </source>
</evidence>
<organism evidence="13 14">
    <name type="scientific">Sphingomonas colocasiae</name>
    <dbReference type="NCBI Taxonomy" id="1848973"/>
    <lineage>
        <taxon>Bacteria</taxon>
        <taxon>Pseudomonadati</taxon>
        <taxon>Pseudomonadota</taxon>
        <taxon>Alphaproteobacteria</taxon>
        <taxon>Sphingomonadales</taxon>
        <taxon>Sphingomonadaceae</taxon>
        <taxon>Sphingomonas</taxon>
    </lineage>
</organism>
<dbReference type="SUPFAM" id="SSF144083">
    <property type="entry name" value="Magnesium transport protein CorA, transmembrane region"/>
    <property type="match status" value="1"/>
</dbReference>
<comment type="subcellular location">
    <subcellularLocation>
        <location evidence="1">Cell membrane</location>
        <topology evidence="1">Multi-pass membrane protein</topology>
    </subcellularLocation>
</comment>
<reference evidence="13 14" key="1">
    <citation type="submission" date="2021-08" db="EMBL/GenBank/DDBJ databases">
        <authorList>
            <person name="Tuo L."/>
        </authorList>
    </citation>
    <scope>NUCLEOTIDE SEQUENCE [LARGE SCALE GENOMIC DNA]</scope>
    <source>
        <strain evidence="13 14">JCM 31229</strain>
    </source>
</reference>
<dbReference type="EMBL" id="JAINVV010000009">
    <property type="protein sequence ID" value="MBY8824693.1"/>
    <property type="molecule type" value="Genomic_DNA"/>
</dbReference>
<evidence type="ECO:0000313" key="13">
    <source>
        <dbReference type="EMBL" id="MBY8824693.1"/>
    </source>
</evidence>
<feature type="coiled-coil region" evidence="11">
    <location>
        <begin position="216"/>
        <end position="250"/>
    </location>
</feature>
<evidence type="ECO:0000256" key="2">
    <source>
        <dbReference type="ARBA" id="ARBA00009765"/>
    </source>
</evidence>
<evidence type="ECO:0000256" key="8">
    <source>
        <dbReference type="ARBA" id="ARBA00022989"/>
    </source>
</evidence>
<evidence type="ECO:0000256" key="7">
    <source>
        <dbReference type="ARBA" id="ARBA00022833"/>
    </source>
</evidence>
<keyword evidence="7" id="KW-0862">Zinc</keyword>
<keyword evidence="8 12" id="KW-1133">Transmembrane helix</keyword>
<sequence>MTFAWIVDGDGGRKVALDAAAAANGSADFVWFHLDGRQHESLEWLAARGGIPEIARGALIAEETRPRSEPMGEGALINLRALGKTPEDDPDALVSIRIWAQRGSVISVCFRTPSAIDTVCEAVARGVVRDPGDLISEIATAISRELDPQVAELGDTLDDCETALEAQGVYKMRRMIARARAKAIAYRRFLVPQRQALERLSALDADWLEEQDRMHLREAADRCARMAEELEAVRERAALMHEELTDLRAELMDSRALMISIVALVFLPLTFITGLLGMNVKGIPFAEAPWAFWGVVGVCLAIGVAISAWFAARHWLGR</sequence>
<dbReference type="InterPro" id="IPR002523">
    <property type="entry name" value="MgTranspt_CorA/ZnTranspt_ZntB"/>
</dbReference>
<keyword evidence="11" id="KW-0175">Coiled coil</keyword>
<dbReference type="CDD" id="cd12833">
    <property type="entry name" value="ZntB-like_1"/>
    <property type="match status" value="1"/>
</dbReference>
<accession>A0ABS7PTM9</accession>
<evidence type="ECO:0000256" key="12">
    <source>
        <dbReference type="SAM" id="Phobius"/>
    </source>
</evidence>
<evidence type="ECO:0000256" key="4">
    <source>
        <dbReference type="ARBA" id="ARBA00022475"/>
    </source>
</evidence>
<dbReference type="SUPFAM" id="SSF143865">
    <property type="entry name" value="CorA soluble domain-like"/>
    <property type="match status" value="1"/>
</dbReference>
<feature type="transmembrane region" description="Helical" evidence="12">
    <location>
        <begin position="256"/>
        <end position="278"/>
    </location>
</feature>
<evidence type="ECO:0000256" key="10">
    <source>
        <dbReference type="ARBA" id="ARBA00023136"/>
    </source>
</evidence>
<proteinExistence type="inferred from homology"/>
<comment type="caution">
    <text evidence="13">The sequence shown here is derived from an EMBL/GenBank/DDBJ whole genome shotgun (WGS) entry which is preliminary data.</text>
</comment>
<feature type="transmembrane region" description="Helical" evidence="12">
    <location>
        <begin position="290"/>
        <end position="312"/>
    </location>
</feature>
<name>A0ABS7PTM9_9SPHN</name>
<keyword evidence="10 12" id="KW-0472">Membrane</keyword>